<organism evidence="1 2">
    <name type="scientific">Dendrolimus kikuchii</name>
    <dbReference type="NCBI Taxonomy" id="765133"/>
    <lineage>
        <taxon>Eukaryota</taxon>
        <taxon>Metazoa</taxon>
        <taxon>Ecdysozoa</taxon>
        <taxon>Arthropoda</taxon>
        <taxon>Hexapoda</taxon>
        <taxon>Insecta</taxon>
        <taxon>Pterygota</taxon>
        <taxon>Neoptera</taxon>
        <taxon>Endopterygota</taxon>
        <taxon>Lepidoptera</taxon>
        <taxon>Glossata</taxon>
        <taxon>Ditrysia</taxon>
        <taxon>Bombycoidea</taxon>
        <taxon>Lasiocampidae</taxon>
        <taxon>Dendrolimus</taxon>
    </lineage>
</organism>
<gene>
    <name evidence="1" type="ORF">K1T71_013825</name>
</gene>
<proteinExistence type="predicted"/>
<dbReference type="Proteomes" id="UP000824533">
    <property type="component" value="Linkage Group LG27"/>
</dbReference>
<comment type="caution">
    <text evidence="1">The sequence shown here is derived from an EMBL/GenBank/DDBJ whole genome shotgun (WGS) entry which is preliminary data.</text>
</comment>
<name>A0ACC1CG57_9NEOP</name>
<sequence length="958" mass="108995">YGKVFLVRKRCGIDEGKLYAMKVLKKASIVQKLKTAEHTRTERQVLEAVRACPFLVTLHYAFQTDAKLHLILDYVAGGELFTHLYQREHFKENEVRIYIAEIILALEQLHKLGIIYRDIKLENILLDAEGHIVLTDFGLSKEFCGGESRAYSFCGTIEYMAPEVVRSGSQGHDIAVDWWSVGVLTYELLTGASPFTVEGERNTQQEITKRIVRCSYPVPPYVSPEVQDFIKKLLVKDPRRRLGGGDGDAEELKRHPFFQNLDWEAVARREIAAPFVPQLSHAADTCNFADEFTRMPPTDSPAQAPKHHDKLFLGYSYVAPSILFSENIISDQIWMQATGQKHDKLKGWVAKDSPFFQKYAVDLSTPLLGDGSYSVCRKCIHRQTGKEYAVKIISTQKKDIKQEIELLKACQGCPFIITLHEVFHDSAFTYIVTELAVGGELASHIAYGLEEHIARRILCQLAVAVKHMHQRRTVHRDLKPENILVTSCRLNEAKVKVVDFGFARRTPDCDTERQRMMTPCFSLPYAAPEVVSRVRSSSAPGYGPQCDLWSLGVIFYCMLCGKAPFQPVSKKEPVTAFMDRIRAGNFTMEGPMWDKVSNESKGIIAGLLSVDISRRMNADELLNQLCGNDDNSSFKLADMTKADLYKRRYKNRQRGSSSEPSTSDNPTETDEPKEISLMETINNLKNRMNKNSIENDVELIKANTQDTPINESIEPVYTDIDDIPSVKPVEKTYSKPKSKLDDYIYIESSKGLDGTQIAFPKTRRSKKSKEPQSPVPKRRKMETRQSKKESNETNGRELRSRNKELVEKVKKTGKESIENEKLTRVTRKRKYEEIEKPILREKGQNGRASKNSVESERKIVKAKKSKLTVKAEENVRMTRSRRRRLEISLSPSEVKSVMPAFSFESDRRVNSIESNKSQKSTKVNNTKAKKNKAKTVKSVKAKAKVKPVRSTRTRTTRR</sequence>
<evidence type="ECO:0000313" key="2">
    <source>
        <dbReference type="Proteomes" id="UP000824533"/>
    </source>
</evidence>
<feature type="non-terminal residue" evidence="1">
    <location>
        <position position="1"/>
    </location>
</feature>
<keyword evidence="2" id="KW-1185">Reference proteome</keyword>
<reference evidence="1 2" key="1">
    <citation type="journal article" date="2021" name="Front. Genet.">
        <title>Chromosome-Level Genome Assembly Reveals Significant Gene Expansion in the Toll and IMD Signaling Pathways of Dendrolimus kikuchii.</title>
        <authorList>
            <person name="Zhou J."/>
            <person name="Wu P."/>
            <person name="Xiong Z."/>
            <person name="Liu N."/>
            <person name="Zhao N."/>
            <person name="Ji M."/>
            <person name="Qiu Y."/>
            <person name="Yang B."/>
        </authorList>
    </citation>
    <scope>NUCLEOTIDE SEQUENCE [LARGE SCALE GENOMIC DNA]</scope>
    <source>
        <strain evidence="1">Ann1</strain>
    </source>
</reference>
<dbReference type="EMBL" id="CM034413">
    <property type="protein sequence ID" value="KAJ0170454.1"/>
    <property type="molecule type" value="Genomic_DNA"/>
</dbReference>
<accession>A0ACC1CG57</accession>
<protein>
    <submittedName>
        <fullName evidence="1">Uncharacterized protein</fullName>
    </submittedName>
</protein>
<evidence type="ECO:0000313" key="1">
    <source>
        <dbReference type="EMBL" id="KAJ0170454.1"/>
    </source>
</evidence>